<dbReference type="EMBL" id="UAUF01000009">
    <property type="protein sequence ID" value="SPZ03572.1"/>
    <property type="molecule type" value="Genomic_DNA"/>
</dbReference>
<dbReference type="GO" id="GO:0005737">
    <property type="term" value="C:cytoplasm"/>
    <property type="evidence" value="ECO:0007669"/>
    <property type="project" value="UniProtKB-SubCell"/>
</dbReference>
<evidence type="ECO:0000256" key="5">
    <source>
        <dbReference type="ARBA" id="ARBA00023163"/>
    </source>
</evidence>
<dbReference type="SMART" id="SM00342">
    <property type="entry name" value="HTH_ARAC"/>
    <property type="match status" value="1"/>
</dbReference>
<dbReference type="Proteomes" id="UP000250443">
    <property type="component" value="Unassembled WGS sequence"/>
</dbReference>
<evidence type="ECO:0000259" key="7">
    <source>
        <dbReference type="PROSITE" id="PS01124"/>
    </source>
</evidence>
<dbReference type="InterPro" id="IPR020449">
    <property type="entry name" value="Tscrpt_reg_AraC-type_HTH"/>
</dbReference>
<keyword evidence="3" id="KW-0805">Transcription regulation</keyword>
<dbReference type="SUPFAM" id="SSF46689">
    <property type="entry name" value="Homeodomain-like"/>
    <property type="match status" value="1"/>
</dbReference>
<dbReference type="GO" id="GO:0016301">
    <property type="term" value="F:kinase activity"/>
    <property type="evidence" value="ECO:0007669"/>
    <property type="project" value="UniProtKB-KW"/>
</dbReference>
<dbReference type="InterPro" id="IPR013656">
    <property type="entry name" value="PAS_4"/>
</dbReference>
<dbReference type="InterPro" id="IPR018062">
    <property type="entry name" value="HTH_AraC-typ_CS"/>
</dbReference>
<dbReference type="PANTHER" id="PTHR46796">
    <property type="entry name" value="HTH-TYPE TRANSCRIPTIONAL ACTIVATOR RHAS-RELATED"/>
    <property type="match status" value="1"/>
</dbReference>
<dbReference type="GO" id="GO:0003700">
    <property type="term" value="F:DNA-binding transcription factor activity"/>
    <property type="evidence" value="ECO:0007669"/>
    <property type="project" value="InterPro"/>
</dbReference>
<dbReference type="InterPro" id="IPR018060">
    <property type="entry name" value="HTH_AraC"/>
</dbReference>
<feature type="domain" description="HTH araC/xylS-type" evidence="7">
    <location>
        <begin position="173"/>
        <end position="270"/>
    </location>
</feature>
<comment type="subcellular location">
    <subcellularLocation>
        <location evidence="1">Cytoplasm</location>
    </subcellularLocation>
</comment>
<dbReference type="SUPFAM" id="SSF55785">
    <property type="entry name" value="PYP-like sensor domain (PAS domain)"/>
    <property type="match status" value="1"/>
</dbReference>
<keyword evidence="11" id="KW-1185">Reference proteome</keyword>
<organism evidence="9 10">
    <name type="scientific">Pseudomonas luteola</name>
    <dbReference type="NCBI Taxonomy" id="47886"/>
    <lineage>
        <taxon>Bacteria</taxon>
        <taxon>Pseudomonadati</taxon>
        <taxon>Pseudomonadota</taxon>
        <taxon>Gammaproteobacteria</taxon>
        <taxon>Pseudomonadales</taxon>
        <taxon>Pseudomonadaceae</taxon>
        <taxon>Pseudomonas</taxon>
    </lineage>
</organism>
<reference evidence="9 10" key="1">
    <citation type="submission" date="2018-06" db="EMBL/GenBank/DDBJ databases">
        <authorList>
            <consortium name="Pathogen Informatics"/>
            <person name="Doyle S."/>
        </authorList>
    </citation>
    <scope>NUCLEOTIDE SEQUENCE [LARGE SCALE GENOMIC DNA]</scope>
    <source>
        <strain evidence="9 10">NCTC11842</strain>
    </source>
</reference>
<dbReference type="Pfam" id="PF08448">
    <property type="entry name" value="PAS_4"/>
    <property type="match status" value="1"/>
</dbReference>
<dbReference type="PROSITE" id="PS01124">
    <property type="entry name" value="HTH_ARAC_FAMILY_2"/>
    <property type="match status" value="1"/>
</dbReference>
<name>A0A2X2C4E1_PSELU</name>
<dbReference type="PROSITE" id="PS00041">
    <property type="entry name" value="HTH_ARAC_FAMILY_1"/>
    <property type="match status" value="1"/>
</dbReference>
<keyword evidence="5" id="KW-0804">Transcription</keyword>
<evidence type="ECO:0000256" key="4">
    <source>
        <dbReference type="ARBA" id="ARBA00023125"/>
    </source>
</evidence>
<dbReference type="PANTHER" id="PTHR46796:SF13">
    <property type="entry name" value="HTH-TYPE TRANSCRIPTIONAL ACTIVATOR RHAS"/>
    <property type="match status" value="1"/>
</dbReference>
<evidence type="ECO:0000256" key="6">
    <source>
        <dbReference type="ARBA" id="ARBA00037345"/>
    </source>
</evidence>
<keyword evidence="2" id="KW-0808">Transferase</keyword>
<gene>
    <name evidence="9" type="primary">chbR</name>
    <name evidence="8" type="ORF">IRZ65_06985</name>
    <name evidence="9" type="ORF">NCTC11842_01016</name>
</gene>
<dbReference type="Gene3D" id="3.30.450.20">
    <property type="entry name" value="PAS domain"/>
    <property type="match status" value="1"/>
</dbReference>
<sequence length="275" mass="30665">MLQMMSPIAERDRQAPGFAPEQMTAWCEGLAAERPEDLETLLNSVALIAPLLNAIPNVVFFIKDLDARYLLANLTLARRCGFKTVAPLLGKTSAEVFPANLGPLYTEQDHEVLRGAIIEDKLELHFYNGREPGWCLTYKLPLKGHSGQVLGMAGISYDLQAAQDNHPAYQRLAAVDKHIRAHYTRPIALAELTAIAELSVAQLERYCKRIFHLTPRQMIHKVRLEKASQLLGTTMPITDIALQCGYTDHSAFSRQFKTLTGLTPRQFRQAASDAV</sequence>
<reference evidence="8 11" key="2">
    <citation type="submission" date="2020-10" db="EMBL/GenBank/DDBJ databases">
        <title>Genome sequences of Pseudomonas isolates.</title>
        <authorList>
            <person name="Wessels L."/>
            <person name="Reich F."/>
            <person name="Hammerl J."/>
        </authorList>
    </citation>
    <scope>NUCLEOTIDE SEQUENCE [LARGE SCALE GENOMIC DNA]</scope>
    <source>
        <strain evidence="8 11">20-MO00624-0</strain>
    </source>
</reference>
<dbReference type="Proteomes" id="UP000626180">
    <property type="component" value="Unassembled WGS sequence"/>
</dbReference>
<accession>A0A2X2C4E1</accession>
<dbReference type="Gene3D" id="1.10.10.60">
    <property type="entry name" value="Homeodomain-like"/>
    <property type="match status" value="1"/>
</dbReference>
<evidence type="ECO:0000256" key="2">
    <source>
        <dbReference type="ARBA" id="ARBA00022777"/>
    </source>
</evidence>
<dbReference type="GO" id="GO:0009893">
    <property type="term" value="P:positive regulation of metabolic process"/>
    <property type="evidence" value="ECO:0007669"/>
    <property type="project" value="UniProtKB-ARBA"/>
</dbReference>
<dbReference type="GO" id="GO:0043565">
    <property type="term" value="F:sequence-specific DNA binding"/>
    <property type="evidence" value="ECO:0007669"/>
    <property type="project" value="InterPro"/>
</dbReference>
<evidence type="ECO:0000313" key="8">
    <source>
        <dbReference type="EMBL" id="MBF8640421.1"/>
    </source>
</evidence>
<dbReference type="InterPro" id="IPR050204">
    <property type="entry name" value="AraC_XylS_family_regulators"/>
</dbReference>
<dbReference type="Pfam" id="PF12833">
    <property type="entry name" value="HTH_18"/>
    <property type="match status" value="1"/>
</dbReference>
<protein>
    <submittedName>
        <fullName evidence="8">AraC family transcriptional regulator</fullName>
    </submittedName>
    <submittedName>
        <fullName evidence="9">Transcriptional regulator, AraC family</fullName>
    </submittedName>
</protein>
<dbReference type="InterPro" id="IPR009057">
    <property type="entry name" value="Homeodomain-like_sf"/>
</dbReference>
<evidence type="ECO:0000313" key="10">
    <source>
        <dbReference type="Proteomes" id="UP000250443"/>
    </source>
</evidence>
<comment type="function">
    <text evidence="6">Regulatory protein of the TOL plasmid xyl operons. XylS activates the xylXYZLTEGFJQKIH operon required for the degradation of toluene, m-xylene and p-xylene.</text>
</comment>
<dbReference type="EMBL" id="JADMCD010000002">
    <property type="protein sequence ID" value="MBF8640421.1"/>
    <property type="molecule type" value="Genomic_DNA"/>
</dbReference>
<evidence type="ECO:0000313" key="11">
    <source>
        <dbReference type="Proteomes" id="UP000626180"/>
    </source>
</evidence>
<keyword evidence="2" id="KW-0418">Kinase</keyword>
<evidence type="ECO:0000313" key="9">
    <source>
        <dbReference type="EMBL" id="SPZ03572.1"/>
    </source>
</evidence>
<evidence type="ECO:0000256" key="1">
    <source>
        <dbReference type="ARBA" id="ARBA00004496"/>
    </source>
</evidence>
<dbReference type="AlphaFoldDB" id="A0A2X2C4E1"/>
<dbReference type="PRINTS" id="PR00032">
    <property type="entry name" value="HTHARAC"/>
</dbReference>
<proteinExistence type="predicted"/>
<keyword evidence="4" id="KW-0238">DNA-binding</keyword>
<dbReference type="InterPro" id="IPR035965">
    <property type="entry name" value="PAS-like_dom_sf"/>
</dbReference>
<evidence type="ECO:0000256" key="3">
    <source>
        <dbReference type="ARBA" id="ARBA00023015"/>
    </source>
</evidence>